<sequence length="144" mass="15943">MMNVVLLRVERPATGKESTGQGVKKMDFERNSTSKASLQGKNLLSTYKDSPISLTTDAGTFSLFNTGTPSKLLLSQVTCLDIFRRQLHPQAQEQWLQFDHLEGPSQHDVLQSITLLWCLNGGPSMQPQPRVAHSTPVCLNFGTD</sequence>
<evidence type="ECO:0000313" key="2">
    <source>
        <dbReference type="Proteomes" id="UP000823775"/>
    </source>
</evidence>
<dbReference type="EMBL" id="JACEIK010000945">
    <property type="protein sequence ID" value="MCD7464189.1"/>
    <property type="molecule type" value="Genomic_DNA"/>
</dbReference>
<keyword evidence="2" id="KW-1185">Reference proteome</keyword>
<name>A0ABS8SYP8_DATST</name>
<gene>
    <name evidence="1" type="ORF">HAX54_052261</name>
</gene>
<organism evidence="1 2">
    <name type="scientific">Datura stramonium</name>
    <name type="common">Jimsonweed</name>
    <name type="synonym">Common thornapple</name>
    <dbReference type="NCBI Taxonomy" id="4076"/>
    <lineage>
        <taxon>Eukaryota</taxon>
        <taxon>Viridiplantae</taxon>
        <taxon>Streptophyta</taxon>
        <taxon>Embryophyta</taxon>
        <taxon>Tracheophyta</taxon>
        <taxon>Spermatophyta</taxon>
        <taxon>Magnoliopsida</taxon>
        <taxon>eudicotyledons</taxon>
        <taxon>Gunneridae</taxon>
        <taxon>Pentapetalae</taxon>
        <taxon>asterids</taxon>
        <taxon>lamiids</taxon>
        <taxon>Solanales</taxon>
        <taxon>Solanaceae</taxon>
        <taxon>Solanoideae</taxon>
        <taxon>Datureae</taxon>
        <taxon>Datura</taxon>
    </lineage>
</organism>
<evidence type="ECO:0000313" key="1">
    <source>
        <dbReference type="EMBL" id="MCD7464189.1"/>
    </source>
</evidence>
<comment type="caution">
    <text evidence="1">The sequence shown here is derived from an EMBL/GenBank/DDBJ whole genome shotgun (WGS) entry which is preliminary data.</text>
</comment>
<dbReference type="Proteomes" id="UP000823775">
    <property type="component" value="Unassembled WGS sequence"/>
</dbReference>
<proteinExistence type="predicted"/>
<accession>A0ABS8SYP8</accession>
<reference evidence="1 2" key="1">
    <citation type="journal article" date="2021" name="BMC Genomics">
        <title>Datura genome reveals duplications of psychoactive alkaloid biosynthetic genes and high mutation rate following tissue culture.</title>
        <authorList>
            <person name="Rajewski A."/>
            <person name="Carter-House D."/>
            <person name="Stajich J."/>
            <person name="Litt A."/>
        </authorList>
    </citation>
    <scope>NUCLEOTIDE SEQUENCE [LARGE SCALE GENOMIC DNA]</scope>
    <source>
        <strain evidence="1">AR-01</strain>
    </source>
</reference>
<protein>
    <submittedName>
        <fullName evidence="1">Uncharacterized protein</fullName>
    </submittedName>
</protein>